<dbReference type="STRING" id="1798338.A3J56_02120"/>
<accession>A0A1F5WDY5</accession>
<dbReference type="Gene3D" id="3.30.160.250">
    <property type="match status" value="1"/>
</dbReference>
<dbReference type="Proteomes" id="UP000178406">
    <property type="component" value="Unassembled WGS sequence"/>
</dbReference>
<organism evidence="1 2">
    <name type="scientific">Candidatus Giovannonibacteria bacterium RIFCSPHIGHO2_02_FULL_46_20</name>
    <dbReference type="NCBI Taxonomy" id="1798338"/>
    <lineage>
        <taxon>Bacteria</taxon>
        <taxon>Candidatus Giovannoniibacteriota</taxon>
    </lineage>
</organism>
<proteinExistence type="predicted"/>
<gene>
    <name evidence="1" type="ORF">A3J56_02120</name>
</gene>
<reference evidence="1 2" key="1">
    <citation type="journal article" date="2016" name="Nat. Commun.">
        <title>Thousands of microbial genomes shed light on interconnected biogeochemical processes in an aquifer system.</title>
        <authorList>
            <person name="Anantharaman K."/>
            <person name="Brown C.T."/>
            <person name="Hug L.A."/>
            <person name="Sharon I."/>
            <person name="Castelle C.J."/>
            <person name="Probst A.J."/>
            <person name="Thomas B.C."/>
            <person name="Singh A."/>
            <person name="Wilkins M.J."/>
            <person name="Karaoz U."/>
            <person name="Brodie E.L."/>
            <person name="Williams K.H."/>
            <person name="Hubbard S.S."/>
            <person name="Banfield J.F."/>
        </authorList>
    </citation>
    <scope>NUCLEOTIDE SEQUENCE [LARGE SCALE GENOMIC DNA]</scope>
</reference>
<sequence length="82" mass="9757">MLSEYIEKKLKQANYKILRDRSYFGEVPGLRGVWASARNLEDCRQELREVLEEWLLLKVRSKESARHFKASCLRDFTPSGYF</sequence>
<protein>
    <submittedName>
        <fullName evidence="1">Antitoxin HicB</fullName>
    </submittedName>
</protein>
<dbReference type="SUPFAM" id="SSF143100">
    <property type="entry name" value="TTHA1013/TTHA0281-like"/>
    <property type="match status" value="1"/>
</dbReference>
<comment type="caution">
    <text evidence="1">The sequence shown here is derived from an EMBL/GenBank/DDBJ whole genome shotgun (WGS) entry which is preliminary data.</text>
</comment>
<name>A0A1F5WDY5_9BACT</name>
<evidence type="ECO:0000313" key="2">
    <source>
        <dbReference type="Proteomes" id="UP000178406"/>
    </source>
</evidence>
<evidence type="ECO:0000313" key="1">
    <source>
        <dbReference type="EMBL" id="OGF73807.1"/>
    </source>
</evidence>
<dbReference type="Pfam" id="PF21748">
    <property type="entry name" value="UPF0150"/>
    <property type="match status" value="1"/>
</dbReference>
<dbReference type="InterPro" id="IPR049389">
    <property type="entry name" value="TTHA0281-like"/>
</dbReference>
<dbReference type="InterPro" id="IPR035069">
    <property type="entry name" value="TTHA1013/TTHA0281-like"/>
</dbReference>
<dbReference type="EMBL" id="MFHQ01000036">
    <property type="protein sequence ID" value="OGF73807.1"/>
    <property type="molecule type" value="Genomic_DNA"/>
</dbReference>
<dbReference type="AlphaFoldDB" id="A0A1F5WDY5"/>